<evidence type="ECO:0000313" key="1">
    <source>
        <dbReference type="EMBL" id="MCP3731504.1"/>
    </source>
</evidence>
<dbReference type="RefSeq" id="WP_254294164.1">
    <property type="nucleotide sequence ID" value="NZ_JAMLDX010000010.1"/>
</dbReference>
<gene>
    <name evidence="1" type="ORF">M9978_13830</name>
</gene>
<evidence type="ECO:0000313" key="2">
    <source>
        <dbReference type="Proteomes" id="UP001139451"/>
    </source>
</evidence>
<proteinExistence type="predicted"/>
<keyword evidence="2" id="KW-1185">Reference proteome</keyword>
<comment type="caution">
    <text evidence="1">The sequence shown here is derived from an EMBL/GenBank/DDBJ whole genome shotgun (WGS) entry which is preliminary data.</text>
</comment>
<accession>A0A9X2HLK2</accession>
<name>A0A9X2HLK2_9SPHN</name>
<dbReference type="AlphaFoldDB" id="A0A9X2HLK2"/>
<sequence>MKIVPFEESGLSMMSDAGGLLPDDQHDVIVPGPHKTGNRRGNLLASLAG</sequence>
<protein>
    <submittedName>
        <fullName evidence="1">Uncharacterized protein</fullName>
    </submittedName>
</protein>
<reference evidence="1" key="1">
    <citation type="submission" date="2022-05" db="EMBL/GenBank/DDBJ databases">
        <title>Sphingomonas sp. strain MG17 Genome sequencing and assembly.</title>
        <authorList>
            <person name="Kim I."/>
        </authorList>
    </citation>
    <scope>NUCLEOTIDE SEQUENCE</scope>
    <source>
        <strain evidence="1">MG17</strain>
    </source>
</reference>
<dbReference type="Proteomes" id="UP001139451">
    <property type="component" value="Unassembled WGS sequence"/>
</dbReference>
<dbReference type="EMBL" id="JAMLDX010000010">
    <property type="protein sequence ID" value="MCP3731504.1"/>
    <property type="molecule type" value="Genomic_DNA"/>
</dbReference>
<organism evidence="1 2">
    <name type="scientific">Sphingomonas tagetis</name>
    <dbReference type="NCBI Taxonomy" id="2949092"/>
    <lineage>
        <taxon>Bacteria</taxon>
        <taxon>Pseudomonadati</taxon>
        <taxon>Pseudomonadota</taxon>
        <taxon>Alphaproteobacteria</taxon>
        <taxon>Sphingomonadales</taxon>
        <taxon>Sphingomonadaceae</taxon>
        <taxon>Sphingomonas</taxon>
    </lineage>
</organism>